<dbReference type="Proteomes" id="UP000621390">
    <property type="component" value="Unassembled WGS sequence"/>
</dbReference>
<evidence type="ECO:0008006" key="5">
    <source>
        <dbReference type="Google" id="ProtNLM"/>
    </source>
</evidence>
<sequence length="82" mass="9173">MRNTLGDLNDHLFAQMERLGDEDLKGDELKNECERSKAMTSVSRNIIDNASLALKAEEMRFEGILKGHIPMLSNSAKEIPKG</sequence>
<protein>
    <recommendedName>
        <fullName evidence="5">Phage protein</fullName>
    </recommendedName>
</protein>
<evidence type="ECO:0000313" key="1">
    <source>
        <dbReference type="EMBL" id="MBJ7265506.1"/>
    </source>
</evidence>
<dbReference type="EMBL" id="JAEMOS010000002">
    <property type="protein sequence ID" value="MBJ7265506.1"/>
    <property type="molecule type" value="Genomic_DNA"/>
</dbReference>
<evidence type="ECO:0000313" key="2">
    <source>
        <dbReference type="EMBL" id="MBJ7316820.1"/>
    </source>
</evidence>
<dbReference type="EMBL" id="JAEMOP010000009">
    <property type="protein sequence ID" value="MBJ7316820.1"/>
    <property type="molecule type" value="Genomic_DNA"/>
</dbReference>
<dbReference type="RefSeq" id="WP_199493340.1">
    <property type="nucleotide sequence ID" value="NZ_JAEMOP010000009.1"/>
</dbReference>
<keyword evidence="4" id="KW-1185">Reference proteome</keyword>
<gene>
    <name evidence="1" type="ORF">JHC10_00975</name>
    <name evidence="2" type="ORF">JHC11_12565</name>
</gene>
<comment type="caution">
    <text evidence="2">The sequence shown here is derived from an EMBL/GenBank/DDBJ whole genome shotgun (WGS) entry which is preliminary data.</text>
</comment>
<accession>A0A8I1GB58</accession>
<evidence type="ECO:0000313" key="3">
    <source>
        <dbReference type="Proteomes" id="UP000621390"/>
    </source>
</evidence>
<reference evidence="2 4" key="1">
    <citation type="submission" date="2020-09" db="EMBL/GenBank/DDBJ databases">
        <title>Draft Genomes of Bacterial Isolates from North Pond Shallow Sediments.</title>
        <authorList>
            <person name="Kiel Reese B."/>
            <person name="Mullis M."/>
            <person name="Weisend R.E."/>
        </authorList>
    </citation>
    <scope>NUCLEOTIDE SEQUENCE</scope>
    <source>
        <strain evidence="2">KJE-2</strain>
        <strain evidence="1 4">KJE-3</strain>
    </source>
</reference>
<evidence type="ECO:0000313" key="4">
    <source>
        <dbReference type="Proteomes" id="UP000655994"/>
    </source>
</evidence>
<proteinExistence type="predicted"/>
<name>A0A8I1GB58_9GAMM</name>
<dbReference type="Proteomes" id="UP000655994">
    <property type="component" value="Unassembled WGS sequence"/>
</dbReference>
<dbReference type="AlphaFoldDB" id="A0A8I1GB58"/>
<organism evidence="2 3">
    <name type="scientific">Idiomarina abyssalis</name>
    <dbReference type="NCBI Taxonomy" id="86102"/>
    <lineage>
        <taxon>Bacteria</taxon>
        <taxon>Pseudomonadati</taxon>
        <taxon>Pseudomonadota</taxon>
        <taxon>Gammaproteobacteria</taxon>
        <taxon>Alteromonadales</taxon>
        <taxon>Idiomarinaceae</taxon>
        <taxon>Idiomarina</taxon>
    </lineage>
</organism>